<comment type="subcellular location">
    <subcellularLocation>
        <location evidence="1">Membrane</location>
        <topology evidence="1">Multi-pass membrane protein</topology>
    </subcellularLocation>
</comment>
<dbReference type="Proteomes" id="UP000245207">
    <property type="component" value="Unassembled WGS sequence"/>
</dbReference>
<feature type="transmembrane region" description="Helical" evidence="5">
    <location>
        <begin position="305"/>
        <end position="331"/>
    </location>
</feature>
<dbReference type="EMBL" id="PKPP01002526">
    <property type="protein sequence ID" value="PWA74690.1"/>
    <property type="molecule type" value="Genomic_DNA"/>
</dbReference>
<dbReference type="AlphaFoldDB" id="A0A2U1NML1"/>
<evidence type="ECO:0000256" key="3">
    <source>
        <dbReference type="ARBA" id="ARBA00022989"/>
    </source>
</evidence>
<dbReference type="PANTHER" id="PTHR48040:SF60">
    <property type="entry name" value="ABC TRANSPORTER DOMAIN-CONTAINING PROTEIN"/>
    <property type="match status" value="1"/>
</dbReference>
<dbReference type="PANTHER" id="PTHR48040">
    <property type="entry name" value="PLEIOTROPIC DRUG RESISTANCE PROTEIN 1-LIKE ISOFORM X1"/>
    <property type="match status" value="1"/>
</dbReference>
<keyword evidence="4 5" id="KW-0472">Membrane</keyword>
<evidence type="ECO:0000256" key="4">
    <source>
        <dbReference type="ARBA" id="ARBA00023136"/>
    </source>
</evidence>
<evidence type="ECO:0000256" key="2">
    <source>
        <dbReference type="ARBA" id="ARBA00022692"/>
    </source>
</evidence>
<evidence type="ECO:0000313" key="8">
    <source>
        <dbReference type="Proteomes" id="UP000245207"/>
    </source>
</evidence>
<proteinExistence type="predicted"/>
<comment type="caution">
    <text evidence="7">The sequence shown here is derived from an EMBL/GenBank/DDBJ whole genome shotgun (WGS) entry which is preliminary data.</text>
</comment>
<dbReference type="GO" id="GO:0016020">
    <property type="term" value="C:membrane"/>
    <property type="evidence" value="ECO:0007669"/>
    <property type="project" value="UniProtKB-SubCell"/>
</dbReference>
<name>A0A2U1NML1_ARTAN</name>
<keyword evidence="8" id="KW-1185">Reference proteome</keyword>
<accession>A0A2U1NML1</accession>
<dbReference type="GO" id="GO:0140359">
    <property type="term" value="F:ABC-type transporter activity"/>
    <property type="evidence" value="ECO:0007669"/>
    <property type="project" value="InterPro"/>
</dbReference>
<organism evidence="7 8">
    <name type="scientific">Artemisia annua</name>
    <name type="common">Sweet wormwood</name>
    <dbReference type="NCBI Taxonomy" id="35608"/>
    <lineage>
        <taxon>Eukaryota</taxon>
        <taxon>Viridiplantae</taxon>
        <taxon>Streptophyta</taxon>
        <taxon>Embryophyta</taxon>
        <taxon>Tracheophyta</taxon>
        <taxon>Spermatophyta</taxon>
        <taxon>Magnoliopsida</taxon>
        <taxon>eudicotyledons</taxon>
        <taxon>Gunneridae</taxon>
        <taxon>Pentapetalae</taxon>
        <taxon>asterids</taxon>
        <taxon>campanulids</taxon>
        <taxon>Asterales</taxon>
        <taxon>Asteraceae</taxon>
        <taxon>Asteroideae</taxon>
        <taxon>Anthemideae</taxon>
        <taxon>Artemisiinae</taxon>
        <taxon>Artemisia</taxon>
    </lineage>
</organism>
<sequence length="336" mass="38318">MDEPTSGLDTRAAAIVMRTVRNTVDTGLNFEAFDELLLMRRDQLIYAGSLRHHSNQLVEYFQMLPGVTRIKDVHNPATWMLEVSSPMVEAQLGEDFAMIYATSDFLVASHRKNQELIKELRTPAPGSQDLHFATTYSQPFFTQCNACLWKQGSSYWRHPQYNVVRFLMTTVIGIIFGIIFWDKGQKLVPIPESHSSKSCLESTTRPDEYAWCYMLLSCFLEEQIHLRYTLVSVERTVFYCEKAGGMYSPLPYVFAQYWGSPVAWMLYGLITSQLGQNENLVEVPGAGSVPVKEVSKSDMGFGYDLLHYVTMAHVTLAVLFSIVFACCIKFLKFQQR</sequence>
<gene>
    <name evidence="7" type="ORF">CTI12_AA249560</name>
</gene>
<dbReference type="InterPro" id="IPR013525">
    <property type="entry name" value="ABC2_TM"/>
</dbReference>
<evidence type="ECO:0000313" key="7">
    <source>
        <dbReference type="EMBL" id="PWA74690.1"/>
    </source>
</evidence>
<protein>
    <submittedName>
        <fullName evidence="7">Pleiotropic drug resistance protein 2</fullName>
    </submittedName>
</protein>
<keyword evidence="3 5" id="KW-1133">Transmembrane helix</keyword>
<dbReference type="OrthoDB" id="66620at2759"/>
<feature type="transmembrane region" description="Helical" evidence="5">
    <location>
        <begin position="163"/>
        <end position="181"/>
    </location>
</feature>
<dbReference type="STRING" id="35608.A0A2U1NML1"/>
<keyword evidence="2 5" id="KW-0812">Transmembrane</keyword>
<evidence type="ECO:0000259" key="6">
    <source>
        <dbReference type="Pfam" id="PF01061"/>
    </source>
</evidence>
<feature type="domain" description="ABC-2 type transporter transmembrane" evidence="6">
    <location>
        <begin position="142"/>
        <end position="260"/>
    </location>
</feature>
<evidence type="ECO:0000256" key="1">
    <source>
        <dbReference type="ARBA" id="ARBA00004141"/>
    </source>
</evidence>
<dbReference type="Pfam" id="PF01061">
    <property type="entry name" value="ABC2_membrane"/>
    <property type="match status" value="1"/>
</dbReference>
<reference evidence="7 8" key="1">
    <citation type="journal article" date="2018" name="Mol. Plant">
        <title>The genome of Artemisia annua provides insight into the evolution of Asteraceae family and artemisinin biosynthesis.</title>
        <authorList>
            <person name="Shen Q."/>
            <person name="Zhang L."/>
            <person name="Liao Z."/>
            <person name="Wang S."/>
            <person name="Yan T."/>
            <person name="Shi P."/>
            <person name="Liu M."/>
            <person name="Fu X."/>
            <person name="Pan Q."/>
            <person name="Wang Y."/>
            <person name="Lv Z."/>
            <person name="Lu X."/>
            <person name="Zhang F."/>
            <person name="Jiang W."/>
            <person name="Ma Y."/>
            <person name="Chen M."/>
            <person name="Hao X."/>
            <person name="Li L."/>
            <person name="Tang Y."/>
            <person name="Lv G."/>
            <person name="Zhou Y."/>
            <person name="Sun X."/>
            <person name="Brodelius P.E."/>
            <person name="Rose J.K.C."/>
            <person name="Tang K."/>
        </authorList>
    </citation>
    <scope>NUCLEOTIDE SEQUENCE [LARGE SCALE GENOMIC DNA]</scope>
    <source>
        <strain evidence="8">cv. Huhao1</strain>
        <tissue evidence="7">Leaf</tissue>
    </source>
</reference>
<evidence type="ECO:0000256" key="5">
    <source>
        <dbReference type="SAM" id="Phobius"/>
    </source>
</evidence>